<dbReference type="RefSeq" id="WP_031367016.1">
    <property type="nucleotide sequence ID" value="NZ_FPKS01000015.1"/>
</dbReference>
<protein>
    <submittedName>
        <fullName evidence="1">Putative rRNA methylase</fullName>
    </submittedName>
</protein>
<dbReference type="InterPro" id="IPR010719">
    <property type="entry name" value="MnmM_MeTrfase"/>
</dbReference>
<dbReference type="Gene3D" id="3.40.50.150">
    <property type="entry name" value="Vaccinia Virus protein VP39"/>
    <property type="match status" value="1"/>
</dbReference>
<keyword evidence="1" id="KW-0489">Methyltransferase</keyword>
<dbReference type="STRING" id="1122154.SAMN02746068_01899"/>
<organism evidence="1 2">
    <name type="scientific">Pseudolactococcus chungangensis CAU 28 = DSM 22330</name>
    <dbReference type="NCBI Taxonomy" id="1122154"/>
    <lineage>
        <taxon>Bacteria</taxon>
        <taxon>Bacillati</taxon>
        <taxon>Bacillota</taxon>
        <taxon>Bacilli</taxon>
        <taxon>Lactobacillales</taxon>
        <taxon>Streptococcaceae</taxon>
        <taxon>Pseudolactococcus</taxon>
    </lineage>
</organism>
<dbReference type="PANTHER" id="PTHR35276:SF1">
    <property type="entry name" value="TRNA (MNM(5)S(2)U34)-METHYLTRANSFERASE, CHLOROPLASTIC"/>
    <property type="match status" value="1"/>
</dbReference>
<reference evidence="1 2" key="1">
    <citation type="submission" date="2016-11" db="EMBL/GenBank/DDBJ databases">
        <authorList>
            <person name="Jaros S."/>
            <person name="Januszkiewicz K."/>
            <person name="Wedrychowicz H."/>
        </authorList>
    </citation>
    <scope>NUCLEOTIDE SEQUENCE [LARGE SCALE GENOMIC DNA]</scope>
    <source>
        <strain evidence="1 2">DSM 22330</strain>
    </source>
</reference>
<dbReference type="PANTHER" id="PTHR35276">
    <property type="entry name" value="S-ADENOSYL-L-METHIONINE-DEPENDENT METHYLTRANSFERASES SUPERFAMILY PROTEIN"/>
    <property type="match status" value="1"/>
</dbReference>
<dbReference type="GO" id="GO:0008168">
    <property type="term" value="F:methyltransferase activity"/>
    <property type="evidence" value="ECO:0007669"/>
    <property type="project" value="UniProtKB-KW"/>
</dbReference>
<dbReference type="Pfam" id="PF06962">
    <property type="entry name" value="rRNA_methylase"/>
    <property type="match status" value="1"/>
</dbReference>
<dbReference type="EMBL" id="FPKS01000015">
    <property type="protein sequence ID" value="SFZ76288.1"/>
    <property type="molecule type" value="Genomic_DNA"/>
</dbReference>
<proteinExistence type="predicted"/>
<dbReference type="GO" id="GO:0032259">
    <property type="term" value="P:methylation"/>
    <property type="evidence" value="ECO:0007669"/>
    <property type="project" value="UniProtKB-KW"/>
</dbReference>
<accession>A0A1K2HHG2</accession>
<dbReference type="InterPro" id="IPR029063">
    <property type="entry name" value="SAM-dependent_MTases_sf"/>
</dbReference>
<evidence type="ECO:0000313" key="2">
    <source>
        <dbReference type="Proteomes" id="UP000185655"/>
    </source>
</evidence>
<sequence>MLRPLELAHHLLAEIIVKDDVVVDATMGQGFDTVFLAGLSDAVVAFDVQDLALEMTEKRLAENKRQAKLILDGHENVDKYVDKPIKAAIFNLGYLPKSDKKVITQAETTLPALTKMLELLVTGGRIALMIYYGHEGGHEERDAVLSVVSTLPQKTYQVMRYGGINQINQPPFLVMIEKLA</sequence>
<dbReference type="SUPFAM" id="SSF53335">
    <property type="entry name" value="S-adenosyl-L-methionine-dependent methyltransferases"/>
    <property type="match status" value="1"/>
</dbReference>
<dbReference type="AlphaFoldDB" id="A0A1K2HHG2"/>
<gene>
    <name evidence="1" type="ORF">SAMN02746068_01899</name>
</gene>
<dbReference type="OrthoDB" id="9792989at2"/>
<evidence type="ECO:0000313" key="1">
    <source>
        <dbReference type="EMBL" id="SFZ76288.1"/>
    </source>
</evidence>
<keyword evidence="1" id="KW-0808">Transferase</keyword>
<dbReference type="Proteomes" id="UP000185655">
    <property type="component" value="Unassembled WGS sequence"/>
</dbReference>
<name>A0A1K2HHG2_9LACT</name>